<dbReference type="GO" id="GO:0008422">
    <property type="term" value="F:beta-glucosidase activity"/>
    <property type="evidence" value="ECO:0007669"/>
    <property type="project" value="UniProtKB-ARBA"/>
</dbReference>
<evidence type="ECO:0000313" key="4">
    <source>
        <dbReference type="EMBL" id="ANW95497.1"/>
    </source>
</evidence>
<dbReference type="PANTHER" id="PTHR42715:SF10">
    <property type="entry name" value="BETA-GLUCOSIDASE"/>
    <property type="match status" value="1"/>
</dbReference>
<dbReference type="Pfam" id="PF01915">
    <property type="entry name" value="Glyco_hydro_3_C"/>
    <property type="match status" value="1"/>
</dbReference>
<dbReference type="InterPro" id="IPR001764">
    <property type="entry name" value="Glyco_hydro_3_N"/>
</dbReference>
<dbReference type="InterPro" id="IPR017853">
    <property type="entry name" value="GH"/>
</dbReference>
<dbReference type="Gene3D" id="2.60.40.10">
    <property type="entry name" value="Immunoglobulins"/>
    <property type="match status" value="1"/>
</dbReference>
<dbReference type="OrthoDB" id="9805821at2"/>
<evidence type="ECO:0000256" key="2">
    <source>
        <dbReference type="ARBA" id="ARBA00022801"/>
    </source>
</evidence>
<dbReference type="AlphaFoldDB" id="A0A1B1Y420"/>
<comment type="similarity">
    <text evidence="1">Belongs to the glycosyl hydrolase 3 family.</text>
</comment>
<protein>
    <submittedName>
        <fullName evidence="4">Glycosyl hydrolase</fullName>
    </submittedName>
</protein>
<dbReference type="InterPro" id="IPR050288">
    <property type="entry name" value="Cellulose_deg_GH3"/>
</dbReference>
<evidence type="ECO:0000256" key="1">
    <source>
        <dbReference type="ARBA" id="ARBA00005336"/>
    </source>
</evidence>
<sequence length="844" mass="93924">MKIVPYISLCIVAVLSACSSSKTNKETSTALRDPLKVEEQVESLLSQLTLEEKVSLCHANSKFAIAGVERLGIKEMWMSDGPHGVREEISRDSWKPAGWTNDFATYLPPLTGVAASWNPENATKHGMVLGSEARERKKDVILGPGVNMARNPIYGRNFEYMGEDPYLAAQLVVNEIKAIQSNDVAACVKHYALNTQELNRHGVNAIPDERTLREMYLPAFEAAIKKGKVWTVMGAYNEYYGTNCNQSHHLVMDILKGEWGFKGLLMTDWDCDINTYDAAMNGLDIEMGTRAPSYDEYFLANPFLEQLKSGKIPVSVLDDKVRRILRTQISIGMMDENRLPGERNTNRNRNYAKEIIEQGIVLLKNDDKLLPLNTKGVKRVLVMGPNAEKEHGHGGGSSQVKSEFEISPLEGLKAKFGEDVEIVSLKAAPPAELGLVAILPDYIITKQAGAGTPAWKRLSFKDAAFKEKLAFGWLNESKIVFDDGEIHNEKAICELEPIKTGEHLFKVSSDGKYSLKINYKEVDLKPSATNANILEGKVVLEAGKKYNVLFEYSGKKGFTVGMDAPGSPYSTKEEYLAEAKKADMIFYIGGLDHSLDREAGDRPDMVLPYNQDYTIKELLKVNPNTIVLMVAGSPVEMPWYNKAKAVVWGWYGGMFAGEAFADVLFGKINPSGKMPFTISEKLEDNPHVVLDDYNAEESKYKEGVFMGYRWFEQQKIKPLVPFGYGLSYTTYEYSDLKLAKGKDGAVEAVSFRIKNTGSMAGDEIAQLYLGDVEASVPRPAKELKGFKRVSLAPGESKVVTLDLTKRDLSFWDVDTNDWKAEKGTFKVMIGASVADIKLQDTFVY</sequence>
<dbReference type="InterPro" id="IPR013783">
    <property type="entry name" value="Ig-like_fold"/>
</dbReference>
<dbReference type="Gene3D" id="2.60.120.260">
    <property type="entry name" value="Galactose-binding domain-like"/>
    <property type="match status" value="1"/>
</dbReference>
<dbReference type="RefSeq" id="WP_068824681.1">
    <property type="nucleotide sequence ID" value="NZ_CP014224.1"/>
</dbReference>
<dbReference type="KEGG" id="wfu:AXE80_04030"/>
<dbReference type="STRING" id="1790137.AXE80_04030"/>
<dbReference type="EMBL" id="CP014224">
    <property type="protein sequence ID" value="ANW95497.1"/>
    <property type="molecule type" value="Genomic_DNA"/>
</dbReference>
<dbReference type="SMART" id="SM01217">
    <property type="entry name" value="Fn3_like"/>
    <property type="match status" value="1"/>
</dbReference>
<dbReference type="InterPro" id="IPR036962">
    <property type="entry name" value="Glyco_hydro_3_N_sf"/>
</dbReference>
<dbReference type="Gene3D" id="3.40.50.1700">
    <property type="entry name" value="Glycoside hydrolase family 3 C-terminal domain"/>
    <property type="match status" value="1"/>
</dbReference>
<dbReference type="InterPro" id="IPR036881">
    <property type="entry name" value="Glyco_hydro_3_C_sf"/>
</dbReference>
<dbReference type="FunFam" id="2.60.40.10:FF:000495">
    <property type="entry name" value="Periplasmic beta-glucosidase"/>
    <property type="match status" value="1"/>
</dbReference>
<feature type="domain" description="Fibronectin type III-like" evidence="3">
    <location>
        <begin position="763"/>
        <end position="833"/>
    </location>
</feature>
<reference evidence="4 5" key="1">
    <citation type="submission" date="2016-02" db="EMBL/GenBank/DDBJ databases">
        <authorList>
            <person name="Wen L."/>
            <person name="He K."/>
            <person name="Yang H."/>
        </authorList>
    </citation>
    <scope>NUCLEOTIDE SEQUENCE [LARGE SCALE GENOMIC DNA]</scope>
    <source>
        <strain evidence="4 5">CZ1127</strain>
    </source>
</reference>
<dbReference type="Gene3D" id="3.20.20.300">
    <property type="entry name" value="Glycoside hydrolase, family 3, N-terminal domain"/>
    <property type="match status" value="1"/>
</dbReference>
<dbReference type="SUPFAM" id="SSF52279">
    <property type="entry name" value="Beta-D-glucan exohydrolase, C-terminal domain"/>
    <property type="match status" value="1"/>
</dbReference>
<name>A0A1B1Y420_9FLAO</name>
<dbReference type="GO" id="GO:0005975">
    <property type="term" value="P:carbohydrate metabolic process"/>
    <property type="evidence" value="ECO:0007669"/>
    <property type="project" value="InterPro"/>
</dbReference>
<evidence type="ECO:0000259" key="3">
    <source>
        <dbReference type="SMART" id="SM01217"/>
    </source>
</evidence>
<organism evidence="4 5">
    <name type="scientific">Wenyingzhuangia fucanilytica</name>
    <dbReference type="NCBI Taxonomy" id="1790137"/>
    <lineage>
        <taxon>Bacteria</taxon>
        <taxon>Pseudomonadati</taxon>
        <taxon>Bacteroidota</taxon>
        <taxon>Flavobacteriia</taxon>
        <taxon>Flavobacteriales</taxon>
        <taxon>Flavobacteriaceae</taxon>
        <taxon>Wenyingzhuangia</taxon>
    </lineage>
</organism>
<dbReference type="PRINTS" id="PR00133">
    <property type="entry name" value="GLHYDRLASE3"/>
</dbReference>
<dbReference type="PANTHER" id="PTHR42715">
    <property type="entry name" value="BETA-GLUCOSIDASE"/>
    <property type="match status" value="1"/>
</dbReference>
<accession>A0A1B1Y420</accession>
<dbReference type="InterPro" id="IPR002772">
    <property type="entry name" value="Glyco_hydro_3_C"/>
</dbReference>
<dbReference type="Proteomes" id="UP000092967">
    <property type="component" value="Chromosome"/>
</dbReference>
<dbReference type="SUPFAM" id="SSF51445">
    <property type="entry name" value="(Trans)glycosidases"/>
    <property type="match status" value="1"/>
</dbReference>
<keyword evidence="2 4" id="KW-0378">Hydrolase</keyword>
<gene>
    <name evidence="4" type="ORF">AXE80_04030</name>
</gene>
<proteinExistence type="inferred from homology"/>
<keyword evidence="5" id="KW-1185">Reference proteome</keyword>
<dbReference type="Pfam" id="PF14310">
    <property type="entry name" value="Fn3-like"/>
    <property type="match status" value="1"/>
</dbReference>
<dbReference type="InterPro" id="IPR026891">
    <property type="entry name" value="Fn3-like"/>
</dbReference>
<evidence type="ECO:0000313" key="5">
    <source>
        <dbReference type="Proteomes" id="UP000092967"/>
    </source>
</evidence>
<dbReference type="PROSITE" id="PS51257">
    <property type="entry name" value="PROKAR_LIPOPROTEIN"/>
    <property type="match status" value="1"/>
</dbReference>
<dbReference type="Pfam" id="PF00933">
    <property type="entry name" value="Glyco_hydro_3"/>
    <property type="match status" value="1"/>
</dbReference>